<dbReference type="Gene3D" id="3.30.950.10">
    <property type="entry name" value="Methyltransferase, Cobalt-precorrin-4 Transmethylase, Domain 2"/>
    <property type="match status" value="1"/>
</dbReference>
<evidence type="ECO:0000313" key="8">
    <source>
        <dbReference type="Proteomes" id="UP000646053"/>
    </source>
</evidence>
<comment type="caution">
    <text evidence="7">The sequence shown here is derived from an EMBL/GenBank/DDBJ whole genome shotgun (WGS) entry which is preliminary data.</text>
</comment>
<dbReference type="Gene3D" id="3.40.50.150">
    <property type="entry name" value="Vaccinia Virus protein VP39"/>
    <property type="match status" value="1"/>
</dbReference>
<keyword evidence="3" id="KW-0489">Methyltransferase</keyword>
<dbReference type="InterPro" id="IPR000878">
    <property type="entry name" value="4pyrrol_Mease"/>
</dbReference>
<feature type="domain" description="Tetrapyrrole methylase" evidence="6">
    <location>
        <begin position="11"/>
        <end position="194"/>
    </location>
</feature>
<dbReference type="InterPro" id="IPR014776">
    <property type="entry name" value="4pyrrole_Mease_sub2"/>
</dbReference>
<dbReference type="InterPro" id="IPR014777">
    <property type="entry name" value="4pyrrole_Mease_sub1"/>
</dbReference>
<protein>
    <submittedName>
        <fullName evidence="7">Precorrin-6y C5,15-methyltransferase (Decarboxylating) subunit CbiE</fullName>
    </submittedName>
</protein>
<dbReference type="PANTHER" id="PTHR43182">
    <property type="entry name" value="COBALT-PRECORRIN-6B C(15)-METHYLTRANSFERASE (DECARBOXYLATING)"/>
    <property type="match status" value="1"/>
</dbReference>
<reference evidence="7" key="1">
    <citation type="submission" date="2019-12" db="EMBL/GenBank/DDBJ databases">
        <title>High-Quality draft genome sequences of three cyanobacteria isolated from the limestone walls of the Old Cathedral of Coimbra.</title>
        <authorList>
            <person name="Tiago I."/>
            <person name="Soares F."/>
            <person name="Portugal A."/>
        </authorList>
    </citation>
    <scope>NUCLEOTIDE SEQUENCE</scope>
    <source>
        <strain evidence="7">A</strain>
    </source>
</reference>
<proteinExistence type="predicted"/>
<dbReference type="InterPro" id="IPR012818">
    <property type="entry name" value="CbiE"/>
</dbReference>
<name>A0A8J7Z8R7_9CYAN</name>
<evidence type="ECO:0000256" key="3">
    <source>
        <dbReference type="ARBA" id="ARBA00022603"/>
    </source>
</evidence>
<dbReference type="AlphaFoldDB" id="A0A8J7Z8R7"/>
<comment type="pathway">
    <text evidence="1">Cofactor biosynthesis; adenosylcobalamin biosynthesis.</text>
</comment>
<evidence type="ECO:0000256" key="1">
    <source>
        <dbReference type="ARBA" id="ARBA00004953"/>
    </source>
</evidence>
<dbReference type="GO" id="GO:0008276">
    <property type="term" value="F:protein methyltransferase activity"/>
    <property type="evidence" value="ECO:0007669"/>
    <property type="project" value="InterPro"/>
</dbReference>
<accession>A0A8J7Z8R7</accession>
<dbReference type="InterPro" id="IPR035996">
    <property type="entry name" value="4pyrrol_Methylase_sf"/>
</dbReference>
<dbReference type="SUPFAM" id="SSF53790">
    <property type="entry name" value="Tetrapyrrole methylase"/>
    <property type="match status" value="1"/>
</dbReference>
<keyword evidence="8" id="KW-1185">Reference proteome</keyword>
<dbReference type="NCBIfam" id="TIGR02467">
    <property type="entry name" value="CbiE"/>
    <property type="match status" value="1"/>
</dbReference>
<organism evidence="7 8">
    <name type="scientific">Myxacorys almedinensis A</name>
    <dbReference type="NCBI Taxonomy" id="2690445"/>
    <lineage>
        <taxon>Bacteria</taxon>
        <taxon>Bacillati</taxon>
        <taxon>Cyanobacteriota</taxon>
        <taxon>Cyanophyceae</taxon>
        <taxon>Leptolyngbyales</taxon>
        <taxon>Leptolyngbyaceae</taxon>
        <taxon>Myxacorys</taxon>
        <taxon>Myxacorys almedinensis</taxon>
    </lineage>
</organism>
<dbReference type="PANTHER" id="PTHR43182:SF1">
    <property type="entry name" value="COBALT-PRECORRIN-7 C(5)-METHYLTRANSFERASE"/>
    <property type="match status" value="1"/>
</dbReference>
<dbReference type="GO" id="GO:0009236">
    <property type="term" value="P:cobalamin biosynthetic process"/>
    <property type="evidence" value="ECO:0007669"/>
    <property type="project" value="UniProtKB-UniPathway"/>
</dbReference>
<dbReference type="Pfam" id="PF00590">
    <property type="entry name" value="TP_methylase"/>
    <property type="match status" value="1"/>
</dbReference>
<dbReference type="CDD" id="cd02440">
    <property type="entry name" value="AdoMet_MTases"/>
    <property type="match status" value="1"/>
</dbReference>
<keyword evidence="2" id="KW-0169">Cobalamin biosynthesis</keyword>
<dbReference type="InterPro" id="IPR006365">
    <property type="entry name" value="Cbl_synth_CobL"/>
</dbReference>
<dbReference type="InterPro" id="IPR014008">
    <property type="entry name" value="Cbl_synth_MTase_CbiT"/>
</dbReference>
<evidence type="ECO:0000256" key="4">
    <source>
        <dbReference type="ARBA" id="ARBA00022679"/>
    </source>
</evidence>
<evidence type="ECO:0000256" key="5">
    <source>
        <dbReference type="ARBA" id="ARBA00022691"/>
    </source>
</evidence>
<dbReference type="Proteomes" id="UP000646053">
    <property type="component" value="Unassembled WGS sequence"/>
</dbReference>
<dbReference type="InterPro" id="IPR029063">
    <property type="entry name" value="SAM-dependent_MTases_sf"/>
</dbReference>
<evidence type="ECO:0000259" key="6">
    <source>
        <dbReference type="Pfam" id="PF00590"/>
    </source>
</evidence>
<dbReference type="SUPFAM" id="SSF53335">
    <property type="entry name" value="S-adenosyl-L-methionine-dependent methyltransferases"/>
    <property type="match status" value="1"/>
</dbReference>
<gene>
    <name evidence="7" type="primary">cbiE</name>
    <name evidence="7" type="ORF">GS601_09500</name>
</gene>
<evidence type="ECO:0000256" key="2">
    <source>
        <dbReference type="ARBA" id="ARBA00022573"/>
    </source>
</evidence>
<evidence type="ECO:0000313" key="7">
    <source>
        <dbReference type="EMBL" id="NDJ17520.1"/>
    </source>
</evidence>
<dbReference type="NCBIfam" id="TIGR02469">
    <property type="entry name" value="CbiT"/>
    <property type="match status" value="1"/>
</dbReference>
<dbReference type="Gene3D" id="3.40.1010.10">
    <property type="entry name" value="Cobalt-precorrin-4 Transmethylase, Domain 1"/>
    <property type="match status" value="1"/>
</dbReference>
<dbReference type="PIRSF" id="PIRSF036428">
    <property type="entry name" value="CobL"/>
    <property type="match status" value="1"/>
</dbReference>
<dbReference type="CDD" id="cd11644">
    <property type="entry name" value="Precorrin-6Y-MT"/>
    <property type="match status" value="1"/>
</dbReference>
<dbReference type="UniPathway" id="UPA00148"/>
<sequence>MVNNNFSPKWLSIVGIGEEGLDGLGMRARSLINHSELLVGGERHLAMLAEGDLREKLVWASPIEASIQEIVQRRGHSVCVLASGDPMCYGIGVTLTRHIPITEITIVPSPSAFSLACARLGWSLTDVKTLSLCGRDPALLNAVLHPGGRLLVLSADQKTPAIAAHLLTQAGFGNSQMTVLEHMGSPHERIIETVASGWSATDIAPLNTIAITCIPSTPRSHHPASRLPGLPDIAYHHDGQLTKQEIRAITVTALAPSPGHLLWDVGAGCGSIGIEWMRSDATCRAIAIESHPARLQYIADNATALGTPNLEIVAGAAPAALKNLPQPNAIFIGGGLTTPDLLETCWQALLPGGRLVANVVTVEGEEQVFRWQRELGGDLTRIAIQRAAPVGKFLGWKAIAPVTQWRVMKT</sequence>
<dbReference type="GO" id="GO:0032259">
    <property type="term" value="P:methylation"/>
    <property type="evidence" value="ECO:0007669"/>
    <property type="project" value="UniProtKB-KW"/>
</dbReference>
<dbReference type="InterPro" id="IPR050714">
    <property type="entry name" value="Cobalamin_biosynth_MTase"/>
</dbReference>
<keyword evidence="4" id="KW-0808">Transferase</keyword>
<keyword evidence="5" id="KW-0949">S-adenosyl-L-methionine</keyword>
<dbReference type="RefSeq" id="WP_162423042.1">
    <property type="nucleotide sequence ID" value="NZ_WVIE01000009.1"/>
</dbReference>
<dbReference type="EMBL" id="WVIE01000009">
    <property type="protein sequence ID" value="NDJ17520.1"/>
    <property type="molecule type" value="Genomic_DNA"/>
</dbReference>